<name>A0A4U6USZ1_SETVI</name>
<gene>
    <name evidence="1" type="ORF">SEVIR_4G038100v2</name>
</gene>
<dbReference type="AlphaFoldDB" id="A0A4U6USZ1"/>
<evidence type="ECO:0000313" key="1">
    <source>
        <dbReference type="EMBL" id="TKW19711.1"/>
    </source>
</evidence>
<evidence type="ECO:0000313" key="2">
    <source>
        <dbReference type="Proteomes" id="UP000298652"/>
    </source>
</evidence>
<organism evidence="1 2">
    <name type="scientific">Setaria viridis</name>
    <name type="common">Green bristlegrass</name>
    <name type="synonym">Setaria italica subsp. viridis</name>
    <dbReference type="NCBI Taxonomy" id="4556"/>
    <lineage>
        <taxon>Eukaryota</taxon>
        <taxon>Viridiplantae</taxon>
        <taxon>Streptophyta</taxon>
        <taxon>Embryophyta</taxon>
        <taxon>Tracheophyta</taxon>
        <taxon>Spermatophyta</taxon>
        <taxon>Magnoliopsida</taxon>
        <taxon>Liliopsida</taxon>
        <taxon>Poales</taxon>
        <taxon>Poaceae</taxon>
        <taxon>PACMAD clade</taxon>
        <taxon>Panicoideae</taxon>
        <taxon>Panicodae</taxon>
        <taxon>Paniceae</taxon>
        <taxon>Cenchrinae</taxon>
        <taxon>Setaria</taxon>
    </lineage>
</organism>
<dbReference type="Proteomes" id="UP000298652">
    <property type="component" value="Chromosome 4"/>
</dbReference>
<dbReference type="Gramene" id="TKW19711">
    <property type="protein sequence ID" value="TKW19711"/>
    <property type="gene ID" value="SEVIR_4G038100v2"/>
</dbReference>
<accession>A0A4U6USZ1</accession>
<keyword evidence="2" id="KW-1185">Reference proteome</keyword>
<proteinExistence type="predicted"/>
<dbReference type="EMBL" id="CM016555">
    <property type="protein sequence ID" value="TKW19711.1"/>
    <property type="molecule type" value="Genomic_DNA"/>
</dbReference>
<protein>
    <submittedName>
        <fullName evidence="1">Uncharacterized protein</fullName>
    </submittedName>
</protein>
<sequence length="66" mass="7843">MNKAWARFCRNHVGEWEELYSKTDFPCWRHEPGTNLCGYFVCEFIHSFVGPPRMTDHDLTVHIQNS</sequence>
<reference evidence="1" key="1">
    <citation type="submission" date="2019-03" db="EMBL/GenBank/DDBJ databases">
        <title>WGS assembly of Setaria viridis.</title>
        <authorList>
            <person name="Huang P."/>
            <person name="Jenkins J."/>
            <person name="Grimwood J."/>
            <person name="Barry K."/>
            <person name="Healey A."/>
            <person name="Mamidi S."/>
            <person name="Sreedasyam A."/>
            <person name="Shu S."/>
            <person name="Feldman M."/>
            <person name="Wu J."/>
            <person name="Yu Y."/>
            <person name="Chen C."/>
            <person name="Johnson J."/>
            <person name="Rokhsar D."/>
            <person name="Baxter I."/>
            <person name="Schmutz J."/>
            <person name="Brutnell T."/>
            <person name="Kellogg E."/>
        </authorList>
    </citation>
    <scope>NUCLEOTIDE SEQUENCE [LARGE SCALE GENOMIC DNA]</scope>
</reference>